<sequence length="369" mass="39258">MPSPPPDSSDFKEQFYRGFQAETSTLQNQISALLTLPQGPELTRSVEAILTTLSTLNRRVQDASTVLPPYDQRTYSSTLRSLSDTLARTRASLAPKPKFAFKRRAPAAEAPSNPLAHLPNHGAASTPSAPAALSAPAFDETTDTESILIGQINAALRAPPGSSPVIPVATAGATRRPSFSGARAVVIKGQEVLHIALSPESTALGRGTVEGLDRCVVDLSAPTRAGEASFAGLAIGDVKGSVVVTGRVGGAVHVTGMRDSVLITRCRQLRMHECVRVDVYLVVSSRPIIEDCEGVRFAPVGGAVVGGGDDQVVNQWDQVDDFKWLKAGTNPHWSKLPDDERITDGVWERAISTESVTSVDEILGMVLRH</sequence>
<evidence type="ECO:0000256" key="5">
    <source>
        <dbReference type="ARBA" id="ARBA00026055"/>
    </source>
</evidence>
<reference evidence="8" key="1">
    <citation type="journal article" date="2020" name="Stud. Mycol.">
        <title>101 Dothideomycetes genomes: a test case for predicting lifestyles and emergence of pathogens.</title>
        <authorList>
            <person name="Haridas S."/>
            <person name="Albert R."/>
            <person name="Binder M."/>
            <person name="Bloem J."/>
            <person name="Labutti K."/>
            <person name="Salamov A."/>
            <person name="Andreopoulos B."/>
            <person name="Baker S."/>
            <person name="Barry K."/>
            <person name="Bills G."/>
            <person name="Bluhm B."/>
            <person name="Cannon C."/>
            <person name="Castanera R."/>
            <person name="Culley D."/>
            <person name="Daum C."/>
            <person name="Ezra D."/>
            <person name="Gonzalez J."/>
            <person name="Henrissat B."/>
            <person name="Kuo A."/>
            <person name="Liang C."/>
            <person name="Lipzen A."/>
            <person name="Lutzoni F."/>
            <person name="Magnuson J."/>
            <person name="Mondo S."/>
            <person name="Nolan M."/>
            <person name="Ohm R."/>
            <person name="Pangilinan J."/>
            <person name="Park H.-J."/>
            <person name="Ramirez L."/>
            <person name="Alfaro M."/>
            <person name="Sun H."/>
            <person name="Tritt A."/>
            <person name="Yoshinaga Y."/>
            <person name="Zwiers L.-H."/>
            <person name="Turgeon B."/>
            <person name="Goodwin S."/>
            <person name="Spatafora J."/>
            <person name="Crous P."/>
            <person name="Grigoriev I."/>
        </authorList>
    </citation>
    <scope>NUCLEOTIDE SEQUENCE</scope>
    <source>
        <strain evidence="8">CBS 262.69</strain>
    </source>
</reference>
<evidence type="ECO:0000256" key="3">
    <source>
        <dbReference type="ARBA" id="ARBA00022490"/>
    </source>
</evidence>
<evidence type="ECO:0000256" key="4">
    <source>
        <dbReference type="ARBA" id="ARBA00022990"/>
    </source>
</evidence>
<evidence type="ECO:0000313" key="8">
    <source>
        <dbReference type="EMBL" id="KAF2399846.1"/>
    </source>
</evidence>
<dbReference type="InterPro" id="IPR038397">
    <property type="entry name" value="TBCC_N_sf"/>
</dbReference>
<organism evidence="8 9">
    <name type="scientific">Trichodelitschia bisporula</name>
    <dbReference type="NCBI Taxonomy" id="703511"/>
    <lineage>
        <taxon>Eukaryota</taxon>
        <taxon>Fungi</taxon>
        <taxon>Dikarya</taxon>
        <taxon>Ascomycota</taxon>
        <taxon>Pezizomycotina</taxon>
        <taxon>Dothideomycetes</taxon>
        <taxon>Dothideomycetes incertae sedis</taxon>
        <taxon>Phaeotrichales</taxon>
        <taxon>Phaeotrichaceae</taxon>
        <taxon>Trichodelitschia</taxon>
    </lineage>
</organism>
<keyword evidence="9" id="KW-1185">Reference proteome</keyword>
<dbReference type="PANTHER" id="PTHR15139:SF0">
    <property type="entry name" value="TUBULIN-SPECIFIC CHAPERONE C"/>
    <property type="match status" value="1"/>
</dbReference>
<keyword evidence="4" id="KW-0007">Acetylation</keyword>
<dbReference type="OrthoDB" id="194775at2759"/>
<dbReference type="GO" id="GO:0015631">
    <property type="term" value="F:tubulin binding"/>
    <property type="evidence" value="ECO:0007669"/>
    <property type="project" value="InterPro"/>
</dbReference>
<protein>
    <submittedName>
        <fullName evidence="8">TBCC-domain-containing protein</fullName>
    </submittedName>
</protein>
<evidence type="ECO:0000259" key="7">
    <source>
        <dbReference type="PROSITE" id="PS51329"/>
    </source>
</evidence>
<dbReference type="Proteomes" id="UP000799640">
    <property type="component" value="Unassembled WGS sequence"/>
</dbReference>
<name>A0A6G1HVF1_9PEZI</name>
<dbReference type="GO" id="GO:0007023">
    <property type="term" value="P:post-chaperonin tubulin folding pathway"/>
    <property type="evidence" value="ECO:0007669"/>
    <property type="project" value="InterPro"/>
</dbReference>
<dbReference type="InterPro" id="IPR031925">
    <property type="entry name" value="TBCC_N"/>
</dbReference>
<gene>
    <name evidence="8" type="ORF">EJ06DRAFT_36759</name>
</gene>
<dbReference type="AlphaFoldDB" id="A0A6G1HVF1"/>
<comment type="similarity">
    <text evidence="2">Belongs to the TBCC family.</text>
</comment>
<feature type="compositionally biased region" description="Low complexity" evidence="6">
    <location>
        <begin position="123"/>
        <end position="137"/>
    </location>
</feature>
<evidence type="ECO:0000256" key="2">
    <source>
        <dbReference type="ARBA" id="ARBA00008848"/>
    </source>
</evidence>
<dbReference type="EMBL" id="ML996696">
    <property type="protein sequence ID" value="KAF2399846.1"/>
    <property type="molecule type" value="Genomic_DNA"/>
</dbReference>
<evidence type="ECO:0000313" key="9">
    <source>
        <dbReference type="Proteomes" id="UP000799640"/>
    </source>
</evidence>
<dbReference type="Pfam" id="PF16752">
    <property type="entry name" value="TBCC_N"/>
    <property type="match status" value="1"/>
</dbReference>
<accession>A0A6G1HVF1</accession>
<evidence type="ECO:0000256" key="6">
    <source>
        <dbReference type="SAM" id="MobiDB-lite"/>
    </source>
</evidence>
<evidence type="ECO:0000256" key="1">
    <source>
        <dbReference type="ARBA" id="ARBA00004496"/>
    </source>
</evidence>
<feature type="domain" description="C-CAP/cofactor C-like" evidence="7">
    <location>
        <begin position="167"/>
        <end position="324"/>
    </location>
</feature>
<dbReference type="InterPro" id="IPR012945">
    <property type="entry name" value="Tubulin-bd_cofactor_C_dom"/>
</dbReference>
<keyword evidence="3" id="KW-0963">Cytoplasm</keyword>
<dbReference type="PANTHER" id="PTHR15139">
    <property type="entry name" value="TUBULIN FOLDING COFACTOR C"/>
    <property type="match status" value="1"/>
</dbReference>
<feature type="region of interest" description="Disordered" evidence="6">
    <location>
        <begin position="97"/>
        <end position="137"/>
    </location>
</feature>
<dbReference type="Pfam" id="PF07986">
    <property type="entry name" value="TBCC"/>
    <property type="match status" value="1"/>
</dbReference>
<dbReference type="GO" id="GO:0007021">
    <property type="term" value="P:tubulin complex assembly"/>
    <property type="evidence" value="ECO:0007669"/>
    <property type="project" value="TreeGrafter"/>
</dbReference>
<dbReference type="InterPro" id="IPR027684">
    <property type="entry name" value="TBCC"/>
</dbReference>
<comment type="subcellular location">
    <subcellularLocation>
        <location evidence="1">Cytoplasm</location>
    </subcellularLocation>
</comment>
<dbReference type="Gene3D" id="1.20.58.1250">
    <property type="entry name" value="Tubulin Binding Cofactor C, N-terminal domain"/>
    <property type="match status" value="1"/>
</dbReference>
<dbReference type="InterPro" id="IPR017901">
    <property type="entry name" value="C-CAP_CF_C-like"/>
</dbReference>
<dbReference type="Gene3D" id="2.160.20.70">
    <property type="match status" value="1"/>
</dbReference>
<dbReference type="GO" id="GO:0005737">
    <property type="term" value="C:cytoplasm"/>
    <property type="evidence" value="ECO:0007669"/>
    <property type="project" value="UniProtKB-SubCell"/>
</dbReference>
<comment type="subunit">
    <text evidence="5">Supercomplex made of cofactors A to E. Cofactors A and D function by capturing and stabilizing tubulin in a quasi-native conformation. Cofactor E binds to the cofactor D-tubulin complex; interaction with cofactor C then causes the release of tubulin polypeptides that are committed to the native state.</text>
</comment>
<dbReference type="PROSITE" id="PS51329">
    <property type="entry name" value="C_CAP_COFACTOR_C"/>
    <property type="match status" value="1"/>
</dbReference>
<proteinExistence type="inferred from homology"/>
<dbReference type="InterPro" id="IPR016098">
    <property type="entry name" value="CAP/MinC_C"/>
</dbReference>